<dbReference type="EMBL" id="JAYLLN010000001">
    <property type="protein sequence ID" value="MEI5983365.1"/>
    <property type="molecule type" value="Genomic_DNA"/>
</dbReference>
<dbReference type="Proteomes" id="UP001363035">
    <property type="component" value="Unassembled WGS sequence"/>
</dbReference>
<evidence type="ECO:0000313" key="2">
    <source>
        <dbReference type="EMBL" id="MEI5983365.1"/>
    </source>
</evidence>
<dbReference type="InterPro" id="IPR013783">
    <property type="entry name" value="Ig-like_fold"/>
</dbReference>
<reference evidence="2 3" key="1">
    <citation type="submission" date="2024-01" db="EMBL/GenBank/DDBJ databases">
        <title>Sphingobacterium tenebrionis sp. nov., a novel endophyte isolated from tenebrio molitor intestines.</title>
        <authorList>
            <person name="Zhang C."/>
        </authorList>
    </citation>
    <scope>NUCLEOTIDE SEQUENCE [LARGE SCALE GENOMIC DNA]</scope>
    <source>
        <strain evidence="2 3">PU5-4</strain>
    </source>
</reference>
<gene>
    <name evidence="2" type="ORF">VJ786_00485</name>
</gene>
<comment type="caution">
    <text evidence="2">The sequence shown here is derived from an EMBL/GenBank/DDBJ whole genome shotgun (WGS) entry which is preliminary data.</text>
</comment>
<dbReference type="CDD" id="cd00603">
    <property type="entry name" value="IPT_PCSR"/>
    <property type="match status" value="1"/>
</dbReference>
<dbReference type="Pfam" id="PF01833">
    <property type="entry name" value="TIG"/>
    <property type="match status" value="1"/>
</dbReference>
<evidence type="ECO:0000313" key="3">
    <source>
        <dbReference type="Proteomes" id="UP001363035"/>
    </source>
</evidence>
<dbReference type="Gene3D" id="2.60.40.10">
    <property type="entry name" value="Immunoglobulins"/>
    <property type="match status" value="1"/>
</dbReference>
<dbReference type="InterPro" id="IPR002909">
    <property type="entry name" value="IPT_dom"/>
</dbReference>
<name>A0ABU8I0Y8_9SPHI</name>
<evidence type="ECO:0000259" key="1">
    <source>
        <dbReference type="Pfam" id="PF01833"/>
    </source>
</evidence>
<sequence length="113" mass="12314">MEIKKRDYDPSKPVVLSSFYPLEGGARSKILLDGENFGTDTSKIRVFFNNAKASVVSSTGSRIYAIVPLLPGENPKITVVVGTDTIEYQEKFNYYTQAQVSTVAGNGSLSLSE</sequence>
<dbReference type="SUPFAM" id="SSF81296">
    <property type="entry name" value="E set domains"/>
    <property type="match status" value="1"/>
</dbReference>
<dbReference type="RefSeq" id="WP_336557001.1">
    <property type="nucleotide sequence ID" value="NZ_JAYLLN010000001.1"/>
</dbReference>
<keyword evidence="3" id="KW-1185">Reference proteome</keyword>
<dbReference type="InterPro" id="IPR014756">
    <property type="entry name" value="Ig_E-set"/>
</dbReference>
<organism evidence="2 3">
    <name type="scientific">Sphingobacterium tenebrionis</name>
    <dbReference type="NCBI Taxonomy" id="3111775"/>
    <lineage>
        <taxon>Bacteria</taxon>
        <taxon>Pseudomonadati</taxon>
        <taxon>Bacteroidota</taxon>
        <taxon>Sphingobacteriia</taxon>
        <taxon>Sphingobacteriales</taxon>
        <taxon>Sphingobacteriaceae</taxon>
        <taxon>Sphingobacterium</taxon>
    </lineage>
</organism>
<proteinExistence type="predicted"/>
<protein>
    <submittedName>
        <fullName evidence="2">IPT/TIG domain-containing protein</fullName>
    </submittedName>
</protein>
<accession>A0ABU8I0Y8</accession>
<feature type="domain" description="IPT/TIG" evidence="1">
    <location>
        <begin position="16"/>
        <end position="94"/>
    </location>
</feature>